<reference evidence="2" key="1">
    <citation type="journal article" date="2023" name="Int. J. Syst. Evol. Microbiol.">
        <title>&lt;i&gt;Shewanella septentrionalis&lt;/i&gt; sp. nov. and &lt;i&gt;Shewanella holmiensis&lt;/i&gt; sp. nov., isolated from Baltic Sea water and sediments.</title>
        <authorList>
            <person name="Martin-Rodriguez A.J."/>
            <person name="Thorell K."/>
            <person name="Joffre E."/>
            <person name="Jensie-Markopoulos S."/>
            <person name="Moore E.R.B."/>
            <person name="Sjoling A."/>
        </authorList>
    </citation>
    <scope>NUCLEOTIDE SEQUENCE</scope>
    <source>
        <strain evidence="2">SP1S2-7</strain>
    </source>
</reference>
<keyword evidence="1" id="KW-0812">Transmembrane</keyword>
<dbReference type="SUPFAM" id="SSF52833">
    <property type="entry name" value="Thioredoxin-like"/>
    <property type="match status" value="1"/>
</dbReference>
<dbReference type="Gene3D" id="3.40.30.10">
    <property type="entry name" value="Glutaredoxin"/>
    <property type="match status" value="1"/>
</dbReference>
<evidence type="ECO:0000256" key="1">
    <source>
        <dbReference type="SAM" id="Phobius"/>
    </source>
</evidence>
<organism evidence="2 3">
    <name type="scientific">Shewanella holmiensis</name>
    <dbReference type="NCBI Taxonomy" id="2952222"/>
    <lineage>
        <taxon>Bacteria</taxon>
        <taxon>Pseudomonadati</taxon>
        <taxon>Pseudomonadota</taxon>
        <taxon>Gammaproteobacteria</taxon>
        <taxon>Alteromonadales</taxon>
        <taxon>Shewanellaceae</taxon>
        <taxon>Shewanella</taxon>
    </lineage>
</organism>
<accession>A0A9X3AQ82</accession>
<sequence>MDEHQTNKTARKPLMVFGVIAAIVALLAVLMMVMPKGFNTTHEEIGMGKPAVVFVYDPNLTVSNSQTEQMNEARAHLGDNVVFLLARVGDPNGEKLIAKYRANSTELLLFDPVGNLVKRQYGVINANELMLWVR</sequence>
<keyword evidence="1" id="KW-0472">Membrane</keyword>
<evidence type="ECO:0000313" key="2">
    <source>
        <dbReference type="EMBL" id="MCT7942616.1"/>
    </source>
</evidence>
<feature type="transmembrane region" description="Helical" evidence="1">
    <location>
        <begin position="14"/>
        <end position="33"/>
    </location>
</feature>
<dbReference type="InterPro" id="IPR036249">
    <property type="entry name" value="Thioredoxin-like_sf"/>
</dbReference>
<keyword evidence="1" id="KW-1133">Transmembrane helix</keyword>
<evidence type="ECO:0000313" key="3">
    <source>
        <dbReference type="Proteomes" id="UP001155546"/>
    </source>
</evidence>
<dbReference type="RefSeq" id="WP_261298977.1">
    <property type="nucleotide sequence ID" value="NZ_JAMTCD010000016.1"/>
</dbReference>
<name>A0A9X3AQ82_9GAMM</name>
<protein>
    <submittedName>
        <fullName evidence="2">Uncharacterized protein</fullName>
    </submittedName>
</protein>
<proteinExistence type="predicted"/>
<gene>
    <name evidence="2" type="ORF">NE535_12540</name>
</gene>
<dbReference type="EMBL" id="JAMTCD010000016">
    <property type="protein sequence ID" value="MCT7942616.1"/>
    <property type="molecule type" value="Genomic_DNA"/>
</dbReference>
<comment type="caution">
    <text evidence="2">The sequence shown here is derived from an EMBL/GenBank/DDBJ whole genome shotgun (WGS) entry which is preliminary data.</text>
</comment>
<dbReference type="Proteomes" id="UP001155546">
    <property type="component" value="Unassembled WGS sequence"/>
</dbReference>
<dbReference type="AlphaFoldDB" id="A0A9X3AQ82"/>
<keyword evidence="3" id="KW-1185">Reference proteome</keyword>